<dbReference type="EMBL" id="VSSQ01113862">
    <property type="protein sequence ID" value="MPN50049.1"/>
    <property type="molecule type" value="Genomic_DNA"/>
</dbReference>
<feature type="compositionally biased region" description="Polar residues" evidence="1">
    <location>
        <begin position="12"/>
        <end position="33"/>
    </location>
</feature>
<feature type="region of interest" description="Disordered" evidence="1">
    <location>
        <begin position="1"/>
        <end position="49"/>
    </location>
</feature>
<evidence type="ECO:0000256" key="1">
    <source>
        <dbReference type="SAM" id="MobiDB-lite"/>
    </source>
</evidence>
<protein>
    <submittedName>
        <fullName evidence="2">Uncharacterized protein</fullName>
    </submittedName>
</protein>
<reference evidence="2" key="1">
    <citation type="submission" date="2019-08" db="EMBL/GenBank/DDBJ databases">
        <authorList>
            <person name="Kucharzyk K."/>
            <person name="Murdoch R.W."/>
            <person name="Higgins S."/>
            <person name="Loffler F."/>
        </authorList>
    </citation>
    <scope>NUCLEOTIDE SEQUENCE</scope>
</reference>
<name>A0A645IHU5_9ZZZZ</name>
<proteinExistence type="predicted"/>
<gene>
    <name evidence="2" type="ORF">SDC9_197675</name>
</gene>
<feature type="compositionally biased region" description="Polar residues" evidence="1">
    <location>
        <begin position="118"/>
        <end position="135"/>
    </location>
</feature>
<feature type="region of interest" description="Disordered" evidence="1">
    <location>
        <begin position="92"/>
        <end position="142"/>
    </location>
</feature>
<comment type="caution">
    <text evidence="2">The sequence shown here is derived from an EMBL/GenBank/DDBJ whole genome shotgun (WGS) entry which is preliminary data.</text>
</comment>
<dbReference type="AlphaFoldDB" id="A0A645IHU5"/>
<evidence type="ECO:0000313" key="2">
    <source>
        <dbReference type="EMBL" id="MPN50049.1"/>
    </source>
</evidence>
<accession>A0A645IHU5</accession>
<organism evidence="2">
    <name type="scientific">bioreactor metagenome</name>
    <dbReference type="NCBI Taxonomy" id="1076179"/>
    <lineage>
        <taxon>unclassified sequences</taxon>
        <taxon>metagenomes</taxon>
        <taxon>ecological metagenomes</taxon>
    </lineage>
</organism>
<sequence length="142" mass="15247">MRSVSRRGGANGNSPATGTGANATGSSNVSSPKLTKHDMRRWSNSSARWAFPVRSPTRTWAPRRSFRPCGGFTIMWTTTGIPAIPVSPSVRGSFRRCSPRTPPSASVRCRGGWKSAGCSASRSPSPNSTMRSRTVSGPRDRH</sequence>